<dbReference type="InterPro" id="IPR016181">
    <property type="entry name" value="Acyl_CoA_acyltransferase"/>
</dbReference>
<dbReference type="RefSeq" id="WP_378610684.1">
    <property type="nucleotide sequence ID" value="NZ_JBHSAX010000003.1"/>
</dbReference>
<dbReference type="PANTHER" id="PTHR43441">
    <property type="entry name" value="RIBOSOMAL-PROTEIN-SERINE ACETYLTRANSFERASE"/>
    <property type="match status" value="1"/>
</dbReference>
<evidence type="ECO:0000313" key="2">
    <source>
        <dbReference type="EMBL" id="MFC3960918.1"/>
    </source>
</evidence>
<protein>
    <submittedName>
        <fullName evidence="2">GNAT family N-acetyltransferase</fullName>
        <ecNumber evidence="2">2.3.-.-</ecNumber>
    </submittedName>
</protein>
<dbReference type="PROSITE" id="PS51186">
    <property type="entry name" value="GNAT"/>
    <property type="match status" value="1"/>
</dbReference>
<dbReference type="GO" id="GO:0016746">
    <property type="term" value="F:acyltransferase activity"/>
    <property type="evidence" value="ECO:0007669"/>
    <property type="project" value="UniProtKB-KW"/>
</dbReference>
<evidence type="ECO:0000259" key="1">
    <source>
        <dbReference type="PROSITE" id="PS51186"/>
    </source>
</evidence>
<comment type="caution">
    <text evidence="2">The sequence shown here is derived from an EMBL/GenBank/DDBJ whole genome shotgun (WGS) entry which is preliminary data.</text>
</comment>
<dbReference type="InterPro" id="IPR000182">
    <property type="entry name" value="GNAT_dom"/>
</dbReference>
<keyword evidence="2" id="KW-0012">Acyltransferase</keyword>
<name>A0ABV8DM58_9NOCA</name>
<organism evidence="2 3">
    <name type="scientific">Nocardia jiangsuensis</name>
    <dbReference type="NCBI Taxonomy" id="1691563"/>
    <lineage>
        <taxon>Bacteria</taxon>
        <taxon>Bacillati</taxon>
        <taxon>Actinomycetota</taxon>
        <taxon>Actinomycetes</taxon>
        <taxon>Mycobacteriales</taxon>
        <taxon>Nocardiaceae</taxon>
        <taxon>Nocardia</taxon>
    </lineage>
</organism>
<dbReference type="InterPro" id="IPR051908">
    <property type="entry name" value="Ribosomal_N-acetyltransferase"/>
</dbReference>
<dbReference type="PANTHER" id="PTHR43441:SF10">
    <property type="entry name" value="ACETYLTRANSFERASE"/>
    <property type="match status" value="1"/>
</dbReference>
<dbReference type="Gene3D" id="3.40.630.30">
    <property type="match status" value="1"/>
</dbReference>
<proteinExistence type="predicted"/>
<dbReference type="SUPFAM" id="SSF55729">
    <property type="entry name" value="Acyl-CoA N-acyltransferases (Nat)"/>
    <property type="match status" value="1"/>
</dbReference>
<gene>
    <name evidence="2" type="ORF">ACFO0B_02820</name>
</gene>
<dbReference type="EC" id="2.3.-.-" evidence="2"/>
<accession>A0ABV8DM58</accession>
<reference evidence="3" key="1">
    <citation type="journal article" date="2019" name="Int. J. Syst. Evol. Microbiol.">
        <title>The Global Catalogue of Microorganisms (GCM) 10K type strain sequencing project: providing services to taxonomists for standard genome sequencing and annotation.</title>
        <authorList>
            <consortium name="The Broad Institute Genomics Platform"/>
            <consortium name="The Broad Institute Genome Sequencing Center for Infectious Disease"/>
            <person name="Wu L."/>
            <person name="Ma J."/>
        </authorList>
    </citation>
    <scope>NUCLEOTIDE SEQUENCE [LARGE SCALE GENOMIC DNA]</scope>
    <source>
        <strain evidence="3">CGMCC 4.7330</strain>
    </source>
</reference>
<dbReference type="Pfam" id="PF13302">
    <property type="entry name" value="Acetyltransf_3"/>
    <property type="match status" value="1"/>
</dbReference>
<dbReference type="EMBL" id="JBHSAX010000003">
    <property type="protein sequence ID" value="MFC3960918.1"/>
    <property type="molecule type" value="Genomic_DNA"/>
</dbReference>
<dbReference type="Proteomes" id="UP001595696">
    <property type="component" value="Unassembled WGS sequence"/>
</dbReference>
<keyword evidence="3" id="KW-1185">Reference proteome</keyword>
<feature type="domain" description="N-acetyltransferase" evidence="1">
    <location>
        <begin position="54"/>
        <end position="223"/>
    </location>
</feature>
<sequence>MSEAAGRLRVLADPGVAVSIARFHLRPLRRLAQAAGSAGLALDVTEVAPCGSTVHVRPPRLTDAPAWRRARLRNREAIEPFWVSTGRGWGSQHTDRAWAEHWLTARWGARLGTLLSVVIEVDGRFAGQCELRVEEHDRRGEAGIWVDAGLAEPGTALVAGRLVLAHAFGPLGLVRVAAPVSVQNERAARFAARLGFVREGTMAGYLTVGGQRRDHDLWATTVDSWRL</sequence>
<keyword evidence="2" id="KW-0808">Transferase</keyword>
<evidence type="ECO:0000313" key="3">
    <source>
        <dbReference type="Proteomes" id="UP001595696"/>
    </source>
</evidence>